<evidence type="ECO:0000313" key="11">
    <source>
        <dbReference type="Proteomes" id="UP001153076"/>
    </source>
</evidence>
<keyword evidence="5" id="KW-0677">Repeat</keyword>
<dbReference type="SUPFAM" id="SSF52058">
    <property type="entry name" value="L domain-like"/>
    <property type="match status" value="1"/>
</dbReference>
<protein>
    <submittedName>
        <fullName evidence="10">Uncharacterized protein</fullName>
    </submittedName>
</protein>
<dbReference type="EMBL" id="JAKOGI010000127">
    <property type="protein sequence ID" value="KAJ8443054.1"/>
    <property type="molecule type" value="Genomic_DNA"/>
</dbReference>
<keyword evidence="9" id="KW-0325">Glycoprotein</keyword>
<dbReference type="PANTHER" id="PTHR27000:SF642">
    <property type="entry name" value="INACTIVE LEUCINE-RICH REPEAT RECEPTOR KINASE XIAO-RELATED"/>
    <property type="match status" value="1"/>
</dbReference>
<dbReference type="Gene3D" id="3.80.10.10">
    <property type="entry name" value="Ribonuclease Inhibitor"/>
    <property type="match status" value="2"/>
</dbReference>
<keyword evidence="8" id="KW-0675">Receptor</keyword>
<dbReference type="Proteomes" id="UP001153076">
    <property type="component" value="Unassembled WGS sequence"/>
</dbReference>
<organism evidence="10 11">
    <name type="scientific">Carnegiea gigantea</name>
    <dbReference type="NCBI Taxonomy" id="171969"/>
    <lineage>
        <taxon>Eukaryota</taxon>
        <taxon>Viridiplantae</taxon>
        <taxon>Streptophyta</taxon>
        <taxon>Embryophyta</taxon>
        <taxon>Tracheophyta</taxon>
        <taxon>Spermatophyta</taxon>
        <taxon>Magnoliopsida</taxon>
        <taxon>eudicotyledons</taxon>
        <taxon>Gunneridae</taxon>
        <taxon>Pentapetalae</taxon>
        <taxon>Caryophyllales</taxon>
        <taxon>Cactineae</taxon>
        <taxon>Cactaceae</taxon>
        <taxon>Cactoideae</taxon>
        <taxon>Echinocereeae</taxon>
        <taxon>Carnegiea</taxon>
    </lineage>
</organism>
<keyword evidence="3" id="KW-0812">Transmembrane</keyword>
<dbReference type="PANTHER" id="PTHR27000">
    <property type="entry name" value="LEUCINE-RICH REPEAT RECEPTOR-LIKE PROTEIN KINASE FAMILY PROTEIN-RELATED"/>
    <property type="match status" value="1"/>
</dbReference>
<accession>A0A9Q1QIH2</accession>
<keyword evidence="11" id="KW-1185">Reference proteome</keyword>
<dbReference type="OrthoDB" id="1749647at2759"/>
<evidence type="ECO:0000256" key="1">
    <source>
        <dbReference type="ARBA" id="ARBA00004479"/>
    </source>
</evidence>
<dbReference type="InterPro" id="IPR032675">
    <property type="entry name" value="LRR_dom_sf"/>
</dbReference>
<evidence type="ECO:0000256" key="8">
    <source>
        <dbReference type="ARBA" id="ARBA00023170"/>
    </source>
</evidence>
<evidence type="ECO:0000256" key="3">
    <source>
        <dbReference type="ARBA" id="ARBA00022692"/>
    </source>
</evidence>
<evidence type="ECO:0000313" key="10">
    <source>
        <dbReference type="EMBL" id="KAJ8443054.1"/>
    </source>
</evidence>
<evidence type="ECO:0000256" key="2">
    <source>
        <dbReference type="ARBA" id="ARBA00022614"/>
    </source>
</evidence>
<reference evidence="10" key="1">
    <citation type="submission" date="2022-04" db="EMBL/GenBank/DDBJ databases">
        <title>Carnegiea gigantea Genome sequencing and assembly v2.</title>
        <authorList>
            <person name="Copetti D."/>
            <person name="Sanderson M.J."/>
            <person name="Burquez A."/>
            <person name="Wojciechowski M.F."/>
        </authorList>
    </citation>
    <scope>NUCLEOTIDE SEQUENCE</scope>
    <source>
        <strain evidence="10">SGP5-SGP5p</strain>
        <tissue evidence="10">Aerial part</tissue>
    </source>
</reference>
<evidence type="ECO:0000256" key="6">
    <source>
        <dbReference type="ARBA" id="ARBA00022989"/>
    </source>
</evidence>
<keyword evidence="7" id="KW-0472">Membrane</keyword>
<comment type="caution">
    <text evidence="10">The sequence shown here is derived from an EMBL/GenBank/DDBJ whole genome shotgun (WGS) entry which is preliminary data.</text>
</comment>
<gene>
    <name evidence="10" type="ORF">Cgig2_004259</name>
</gene>
<dbReference type="AlphaFoldDB" id="A0A9Q1QIH2"/>
<evidence type="ECO:0000256" key="9">
    <source>
        <dbReference type="ARBA" id="ARBA00023180"/>
    </source>
</evidence>
<keyword evidence="4" id="KW-0732">Signal</keyword>
<dbReference type="GO" id="GO:0016020">
    <property type="term" value="C:membrane"/>
    <property type="evidence" value="ECO:0007669"/>
    <property type="project" value="UniProtKB-SubCell"/>
</dbReference>
<evidence type="ECO:0000256" key="4">
    <source>
        <dbReference type="ARBA" id="ARBA00022729"/>
    </source>
</evidence>
<evidence type="ECO:0000256" key="7">
    <source>
        <dbReference type="ARBA" id="ARBA00023136"/>
    </source>
</evidence>
<comment type="subcellular location">
    <subcellularLocation>
        <location evidence="1">Membrane</location>
        <topology evidence="1">Single-pass type I membrane protein</topology>
    </subcellularLocation>
</comment>
<keyword evidence="6" id="KW-1133">Transmembrane helix</keyword>
<name>A0A9Q1QIH2_9CARY</name>
<evidence type="ECO:0000256" key="5">
    <source>
        <dbReference type="ARBA" id="ARBA00022737"/>
    </source>
</evidence>
<proteinExistence type="predicted"/>
<sequence>MLNLPLAEIIELNNNKLSGELPLTTAENSLRTLNLEDGFITGGIPLSIQKLRKLQKLFLGMNTLSTVTPVFPDELFSLKNISMIDVTGNQISGEIPRFQRNYLRGEVPRKIANLMVLRALNLSRKHLTRENPTNMQSMVSLVKLDLSYRNLSGSPNLCSQTQRIYSTSSQSDAIQASLQGSSYDIASCRFQTAVVVVNNLYVILHAL</sequence>
<keyword evidence="2" id="KW-0433">Leucine-rich repeat</keyword>